<dbReference type="RefSeq" id="WP_019743276.1">
    <property type="nucleotide sequence ID" value="NZ_JALPZN010000024.1"/>
</dbReference>
<dbReference type="AlphaFoldDB" id="A0A081LFE4"/>
<dbReference type="Proteomes" id="UP000028091">
    <property type="component" value="Unassembled WGS sequence"/>
</dbReference>
<reference evidence="1 2" key="1">
    <citation type="submission" date="2012-09" db="EMBL/GenBank/DDBJ databases">
        <title>Genome Sequence of Bacillus sp. DW5-4.</title>
        <authorList>
            <person name="Lai Q."/>
            <person name="Liu Y."/>
            <person name="Shao Z."/>
        </authorList>
    </citation>
    <scope>NUCLEOTIDE SEQUENCE [LARGE SCALE GENOMIC DNA]</scope>
    <source>
        <strain evidence="1 2">DW5-4</strain>
    </source>
</reference>
<dbReference type="OrthoDB" id="9790372at2"/>
<evidence type="ECO:0000313" key="2">
    <source>
        <dbReference type="Proteomes" id="UP000028091"/>
    </source>
</evidence>
<proteinExistence type="predicted"/>
<dbReference type="Pfam" id="PF02620">
    <property type="entry name" value="YceD"/>
    <property type="match status" value="1"/>
</dbReference>
<dbReference type="InterPro" id="IPR003772">
    <property type="entry name" value="YceD"/>
</dbReference>
<comment type="caution">
    <text evidence="1">The sequence shown here is derived from an EMBL/GenBank/DDBJ whole genome shotgun (WGS) entry which is preliminary data.</text>
</comment>
<sequence length="172" mass="19524">MKWTVYQLHQKAKNSFDFHETVDLNELTSLHSDIRRISPVEVKGTGVIESKQVAFDLTITGEMTLPCSRTLVDVNYPFAISTKELFVLHKTDDIEDEDVSVVEDDIIDLTPIVKEEILLEVPMQIFCDQTDVKGAAPQEGNDWAVISEDAHQNRIDPRLEGLKKLLEENNES</sequence>
<gene>
    <name evidence="1" type="ORF">BA70_07810</name>
</gene>
<dbReference type="GeneID" id="61766867"/>
<evidence type="ECO:0000313" key="1">
    <source>
        <dbReference type="EMBL" id="KEP27970.1"/>
    </source>
</evidence>
<dbReference type="eggNOG" id="COG1399">
    <property type="taxonomic scope" value="Bacteria"/>
</dbReference>
<protein>
    <recommendedName>
        <fullName evidence="3">DUF177 domain-containing protein</fullName>
    </recommendedName>
</protein>
<dbReference type="EMBL" id="JOTP01000002">
    <property type="protein sequence ID" value="KEP27970.1"/>
    <property type="molecule type" value="Genomic_DNA"/>
</dbReference>
<evidence type="ECO:0008006" key="3">
    <source>
        <dbReference type="Google" id="ProtNLM"/>
    </source>
</evidence>
<organism evidence="1 2">
    <name type="scientific">Bacillus zhangzhouensis</name>
    <dbReference type="NCBI Taxonomy" id="1178540"/>
    <lineage>
        <taxon>Bacteria</taxon>
        <taxon>Bacillati</taxon>
        <taxon>Bacillota</taxon>
        <taxon>Bacilli</taxon>
        <taxon>Bacillales</taxon>
        <taxon>Bacillaceae</taxon>
        <taxon>Bacillus</taxon>
    </lineage>
</organism>
<keyword evidence="2" id="KW-1185">Reference proteome</keyword>
<name>A0A081LFE4_9BACI</name>
<accession>A0A081LFE4</accession>